<feature type="domain" description="Activator of Hsp90 ATPase homologue 1/2-like C-terminal" evidence="2">
    <location>
        <begin position="16"/>
        <end position="138"/>
    </location>
</feature>
<dbReference type="RefSeq" id="WP_296944646.1">
    <property type="nucleotide sequence ID" value="NZ_LT599032.1"/>
</dbReference>
<organism evidence="3">
    <name type="scientific">uncultured Dysgonomonas sp</name>
    <dbReference type="NCBI Taxonomy" id="206096"/>
    <lineage>
        <taxon>Bacteria</taxon>
        <taxon>Pseudomonadati</taxon>
        <taxon>Bacteroidota</taxon>
        <taxon>Bacteroidia</taxon>
        <taxon>Bacteroidales</taxon>
        <taxon>Dysgonomonadaceae</taxon>
        <taxon>Dysgonomonas</taxon>
        <taxon>environmental samples</taxon>
    </lineage>
</organism>
<evidence type="ECO:0000259" key="2">
    <source>
        <dbReference type="Pfam" id="PF08327"/>
    </source>
</evidence>
<evidence type="ECO:0000256" key="1">
    <source>
        <dbReference type="ARBA" id="ARBA00006817"/>
    </source>
</evidence>
<dbReference type="AlphaFoldDB" id="A0A212K6G6"/>
<dbReference type="InterPro" id="IPR023393">
    <property type="entry name" value="START-like_dom_sf"/>
</dbReference>
<dbReference type="EMBL" id="FLUM01000003">
    <property type="protein sequence ID" value="SBW07301.1"/>
    <property type="molecule type" value="Genomic_DNA"/>
</dbReference>
<protein>
    <recommendedName>
        <fullName evidence="2">Activator of Hsp90 ATPase homologue 1/2-like C-terminal domain-containing protein</fullName>
    </recommendedName>
</protein>
<gene>
    <name evidence="3" type="ORF">KL86DYS1_31630</name>
</gene>
<name>A0A212K6G6_9BACT</name>
<dbReference type="Pfam" id="PF08327">
    <property type="entry name" value="AHSA1"/>
    <property type="match status" value="1"/>
</dbReference>
<accession>A0A212K6G6</accession>
<dbReference type="SUPFAM" id="SSF55961">
    <property type="entry name" value="Bet v1-like"/>
    <property type="match status" value="1"/>
</dbReference>
<evidence type="ECO:0000313" key="3">
    <source>
        <dbReference type="EMBL" id="SBW07301.1"/>
    </source>
</evidence>
<proteinExistence type="inferred from homology"/>
<dbReference type="InterPro" id="IPR013538">
    <property type="entry name" value="ASHA1/2-like_C"/>
</dbReference>
<dbReference type="Gene3D" id="3.30.530.20">
    <property type="match status" value="1"/>
</dbReference>
<comment type="similarity">
    <text evidence="1">Belongs to the AHA1 family.</text>
</comment>
<sequence>MEHEKKEITVKVQVNLSPHIVWEYWTAPEHIVNWNCASDDWHTPTAVNDLQQGGWFRWRMEAKDRSAGFDFEGRYDEIVPNEKIIYTMADGRRVKILFTNVDNNTLITETFDTETLNPADMQRAGWQAILDRFKYYVELNEK</sequence>
<reference evidence="3" key="1">
    <citation type="submission" date="2016-04" db="EMBL/GenBank/DDBJ databases">
        <authorList>
            <person name="Evans L.H."/>
            <person name="Alamgir A."/>
            <person name="Owens N."/>
            <person name="Weber N.D."/>
            <person name="Virtaneva K."/>
            <person name="Barbian K."/>
            <person name="Babar A."/>
            <person name="Rosenke K."/>
        </authorList>
    </citation>
    <scope>NUCLEOTIDE SEQUENCE</scope>
    <source>
        <strain evidence="3">86-1</strain>
    </source>
</reference>